<keyword evidence="2" id="KW-1185">Reference proteome</keyword>
<dbReference type="AlphaFoldDB" id="A0ABD3HFU7"/>
<comment type="caution">
    <text evidence="1">The sequence shown here is derived from an EMBL/GenBank/DDBJ whole genome shotgun (WGS) entry which is preliminary data.</text>
</comment>
<proteinExistence type="predicted"/>
<dbReference type="Proteomes" id="UP001633002">
    <property type="component" value="Unassembled WGS sequence"/>
</dbReference>
<gene>
    <name evidence="1" type="ORF">R1sor_014558</name>
</gene>
<protein>
    <submittedName>
        <fullName evidence="1">Uncharacterized protein</fullName>
    </submittedName>
</protein>
<sequence length="388" mass="45009">MRSFNQPQTQSLQGRDVSVWGGAWATVHVASGSIRVASLHAPNTKEKRQVYWDWWDHQIDGDYWLIAGDYNNIELQEDSKGRSVMIRGAEERAWKRLTYKTDMVGAYLAATTIEGGLYTRLAFCGERFDRAGLDRNTTVTKKDLGGASPVCRSSQKRWELAWGRLKQLLREEKAKLLTDNRELDDVRREVQDLRVWSETEELTGDAMQILKSKEAEVKHRELREAKMWKIRSKDRWLPEGEAPSKYFYLQLKAKFSRERITTLERDNGEIITKHRDILSEVDDYYMQLYTRGTVSQQVLLARNEMVGNITRRINAEEDEMLHATPIPQEVDGVVENLPLGKSPGLDGITAEILHTCWSFVRLDCIEMVQEFWMRWALIEKTRTVVINP</sequence>
<dbReference type="Gene3D" id="3.60.10.10">
    <property type="entry name" value="Endonuclease/exonuclease/phosphatase"/>
    <property type="match status" value="1"/>
</dbReference>
<dbReference type="SUPFAM" id="SSF56219">
    <property type="entry name" value="DNase I-like"/>
    <property type="match status" value="1"/>
</dbReference>
<organism evidence="1 2">
    <name type="scientific">Riccia sorocarpa</name>
    <dbReference type="NCBI Taxonomy" id="122646"/>
    <lineage>
        <taxon>Eukaryota</taxon>
        <taxon>Viridiplantae</taxon>
        <taxon>Streptophyta</taxon>
        <taxon>Embryophyta</taxon>
        <taxon>Marchantiophyta</taxon>
        <taxon>Marchantiopsida</taxon>
        <taxon>Marchantiidae</taxon>
        <taxon>Marchantiales</taxon>
        <taxon>Ricciaceae</taxon>
        <taxon>Riccia</taxon>
    </lineage>
</organism>
<evidence type="ECO:0000313" key="1">
    <source>
        <dbReference type="EMBL" id="KAL3688249.1"/>
    </source>
</evidence>
<reference evidence="1 2" key="1">
    <citation type="submission" date="2024-09" db="EMBL/GenBank/DDBJ databases">
        <title>Chromosome-scale assembly of Riccia sorocarpa.</title>
        <authorList>
            <person name="Paukszto L."/>
        </authorList>
    </citation>
    <scope>NUCLEOTIDE SEQUENCE [LARGE SCALE GENOMIC DNA]</scope>
    <source>
        <strain evidence="1">LP-2024</strain>
        <tissue evidence="1">Aerial parts of the thallus</tissue>
    </source>
</reference>
<dbReference type="InterPro" id="IPR036691">
    <property type="entry name" value="Endo/exonu/phosph_ase_sf"/>
</dbReference>
<evidence type="ECO:0000313" key="2">
    <source>
        <dbReference type="Proteomes" id="UP001633002"/>
    </source>
</evidence>
<dbReference type="EMBL" id="JBJQOH010000004">
    <property type="protein sequence ID" value="KAL3688249.1"/>
    <property type="molecule type" value="Genomic_DNA"/>
</dbReference>
<accession>A0ABD3HFU7</accession>
<name>A0ABD3HFU7_9MARC</name>